<evidence type="ECO:0000313" key="2">
    <source>
        <dbReference type="EMBL" id="CAA6814072.1"/>
    </source>
</evidence>
<dbReference type="Gene3D" id="3.30.70.1900">
    <property type="match status" value="1"/>
</dbReference>
<evidence type="ECO:0000259" key="1">
    <source>
        <dbReference type="Pfam" id="PF01881"/>
    </source>
</evidence>
<dbReference type="AlphaFoldDB" id="A0A6S6TFG7"/>
<accession>A0A6S6TFG7</accession>
<organism evidence="2">
    <name type="scientific">uncultured Thiotrichaceae bacterium</name>
    <dbReference type="NCBI Taxonomy" id="298394"/>
    <lineage>
        <taxon>Bacteria</taxon>
        <taxon>Pseudomonadati</taxon>
        <taxon>Pseudomonadota</taxon>
        <taxon>Gammaproteobacteria</taxon>
        <taxon>Thiotrichales</taxon>
        <taxon>Thiotrichaceae</taxon>
        <taxon>environmental samples</taxon>
    </lineage>
</organism>
<dbReference type="Pfam" id="PF01881">
    <property type="entry name" value="Cas_Cas6_C"/>
    <property type="match status" value="1"/>
</dbReference>
<proteinExistence type="predicted"/>
<sequence length="242" mass="27187">MHRVRIQLPVRQSQQYSHYDLLHDALIHAWVDAGASPDMVIGFEAHHWNFAALGYHRNKEGFAHTLVVSTPSKVLAEVLEEFDPSAIRKMRGHSGETVNFAAASISREEDMIPPQQGIMNMLLLSPVLIQDRSQPKKRWYKNLHDVDLAGAVNHRLSRLANRPVNLMVQPDSLYLRANPKHSVCVNLKHFSNGRQNFVIGMQAPLVMAGSEEDLRFAWYAGIGEKTRSGFGCLGTMEQGVGR</sequence>
<name>A0A6S6TFG7_9GAMM</name>
<dbReference type="EMBL" id="CACVAY010000064">
    <property type="protein sequence ID" value="CAA6814072.1"/>
    <property type="molecule type" value="Genomic_DNA"/>
</dbReference>
<protein>
    <recommendedName>
        <fullName evidence="1">CRISPR associated protein Cas6 C-terminal domain-containing protein</fullName>
    </recommendedName>
</protein>
<dbReference type="InterPro" id="IPR049435">
    <property type="entry name" value="Cas_Cas6_C"/>
</dbReference>
<reference evidence="2" key="1">
    <citation type="submission" date="2020-01" db="EMBL/GenBank/DDBJ databases">
        <authorList>
            <person name="Meier V. D."/>
            <person name="Meier V D."/>
        </authorList>
    </citation>
    <scope>NUCLEOTIDE SEQUENCE</scope>
    <source>
        <strain evidence="2">HLG_WM_MAG_07</strain>
    </source>
</reference>
<feature type="domain" description="CRISPR associated protein Cas6 C-terminal" evidence="1">
    <location>
        <begin position="121"/>
        <end position="233"/>
    </location>
</feature>
<gene>
    <name evidence="2" type="ORF">HELGO_WM39198</name>
</gene>